<dbReference type="GeneID" id="4353089"/>
<protein>
    <submittedName>
        <fullName evidence="3">Uncharacterized protein</fullName>
    </submittedName>
</protein>
<name>Q0CD32_ASPTN</name>
<dbReference type="OMA" id="GSNCCIS"/>
<dbReference type="HOGENOM" id="CLU_078861_0_0_1"/>
<evidence type="ECO:0000256" key="2">
    <source>
        <dbReference type="SAM" id="SignalP"/>
    </source>
</evidence>
<dbReference type="VEuPathDB" id="FungiDB:ATEG_08402"/>
<dbReference type="EMBL" id="CH476605">
    <property type="protein sequence ID" value="EAU31575.1"/>
    <property type="molecule type" value="Genomic_DNA"/>
</dbReference>
<evidence type="ECO:0000313" key="4">
    <source>
        <dbReference type="Proteomes" id="UP000007963"/>
    </source>
</evidence>
<feature type="signal peptide" evidence="2">
    <location>
        <begin position="1"/>
        <end position="21"/>
    </location>
</feature>
<evidence type="ECO:0000313" key="3">
    <source>
        <dbReference type="EMBL" id="EAU31575.1"/>
    </source>
</evidence>
<organism evidence="3 4">
    <name type="scientific">Aspergillus terreus (strain NIH 2624 / FGSC A1156)</name>
    <dbReference type="NCBI Taxonomy" id="341663"/>
    <lineage>
        <taxon>Eukaryota</taxon>
        <taxon>Fungi</taxon>
        <taxon>Dikarya</taxon>
        <taxon>Ascomycota</taxon>
        <taxon>Pezizomycotina</taxon>
        <taxon>Eurotiomycetes</taxon>
        <taxon>Eurotiomycetidae</taxon>
        <taxon>Eurotiales</taxon>
        <taxon>Aspergillaceae</taxon>
        <taxon>Aspergillus</taxon>
        <taxon>Aspergillus subgen. Circumdati</taxon>
    </lineage>
</organism>
<keyword evidence="2" id="KW-0732">Signal</keyword>
<proteinExistence type="predicted"/>
<dbReference type="RefSeq" id="XP_001217023.1">
    <property type="nucleotide sequence ID" value="XM_001217023.1"/>
</dbReference>
<accession>Q0CD32</accession>
<reference evidence="4" key="1">
    <citation type="submission" date="2005-09" db="EMBL/GenBank/DDBJ databases">
        <title>Annotation of the Aspergillus terreus NIH2624 genome.</title>
        <authorList>
            <person name="Birren B.W."/>
            <person name="Lander E.S."/>
            <person name="Galagan J.E."/>
            <person name="Nusbaum C."/>
            <person name="Devon K."/>
            <person name="Henn M."/>
            <person name="Ma L.-J."/>
            <person name="Jaffe D.B."/>
            <person name="Butler J."/>
            <person name="Alvarez P."/>
            <person name="Gnerre S."/>
            <person name="Grabherr M."/>
            <person name="Kleber M."/>
            <person name="Mauceli E.W."/>
            <person name="Brockman W."/>
            <person name="Rounsley S."/>
            <person name="Young S.K."/>
            <person name="LaButti K."/>
            <person name="Pushparaj V."/>
            <person name="DeCaprio D."/>
            <person name="Crawford M."/>
            <person name="Koehrsen M."/>
            <person name="Engels R."/>
            <person name="Montgomery P."/>
            <person name="Pearson M."/>
            <person name="Howarth C."/>
            <person name="Larson L."/>
            <person name="Luoma S."/>
            <person name="White J."/>
            <person name="Alvarado L."/>
            <person name="Kodira C.D."/>
            <person name="Zeng Q."/>
            <person name="Oleary S."/>
            <person name="Yandava C."/>
            <person name="Denning D.W."/>
            <person name="Nierman W.C."/>
            <person name="Milne T."/>
            <person name="Madden K."/>
        </authorList>
    </citation>
    <scope>NUCLEOTIDE SEQUENCE [LARGE SCALE GENOMIC DNA]</scope>
    <source>
        <strain evidence="4">NIH 2624 / FGSC A1156</strain>
    </source>
</reference>
<dbReference type="AlphaFoldDB" id="Q0CD32"/>
<evidence type="ECO:0000256" key="1">
    <source>
        <dbReference type="SAM" id="MobiDB-lite"/>
    </source>
</evidence>
<sequence length="268" mass="28667">MHFSTITASLLGLAQLSYSSALPPRAEDTGFVVSLTAADYFPDAKGDLAPFDISAYFVNYDADTKAWMTALDPHTASTDEEKARMLTEAAYARKFDANDPDMAEDVEALLAVVAGNTTTLGLAKRSSFLTDTRHAVTWGACAAFFSCVSGTTCTFDLQIGKSPRSQCQQQGGSNCCISWSTFNVRVGFFSTTWTTCNSEVQAEGLTSASCEGFGTSDQAGDCNFLDPFHCCLNRISRTASPKEPAAPGPNTSAPRSKRPKSLFSISDI</sequence>
<dbReference type="Proteomes" id="UP000007963">
    <property type="component" value="Unassembled WGS sequence"/>
</dbReference>
<dbReference type="OrthoDB" id="3853793at2759"/>
<gene>
    <name evidence="3" type="ORF">ATEG_08402</name>
</gene>
<dbReference type="eggNOG" id="ENOG502RPIG">
    <property type="taxonomic scope" value="Eukaryota"/>
</dbReference>
<feature type="chain" id="PRO_5005692716" evidence="2">
    <location>
        <begin position="22"/>
        <end position="268"/>
    </location>
</feature>
<feature type="region of interest" description="Disordered" evidence="1">
    <location>
        <begin position="239"/>
        <end position="268"/>
    </location>
</feature>